<keyword evidence="8" id="KW-1185">Reference proteome</keyword>
<evidence type="ECO:0000256" key="3">
    <source>
        <dbReference type="ARBA" id="ARBA00022692"/>
    </source>
</evidence>
<dbReference type="Proteomes" id="UP000719500">
    <property type="component" value="Unassembled WGS sequence"/>
</dbReference>
<feature type="transmembrane region" description="Helical" evidence="6">
    <location>
        <begin position="112"/>
        <end position="134"/>
    </location>
</feature>
<dbReference type="Pfam" id="PF01384">
    <property type="entry name" value="PHO4"/>
    <property type="match status" value="2"/>
</dbReference>
<evidence type="ECO:0000256" key="1">
    <source>
        <dbReference type="ARBA" id="ARBA00004141"/>
    </source>
</evidence>
<proteinExistence type="predicted"/>
<evidence type="ECO:0000256" key="5">
    <source>
        <dbReference type="ARBA" id="ARBA00023136"/>
    </source>
</evidence>
<comment type="caution">
    <text evidence="7">The sequence shown here is derived from an EMBL/GenBank/DDBJ whole genome shotgun (WGS) entry which is preliminary data.</text>
</comment>
<keyword evidence="5 6" id="KW-0472">Membrane</keyword>
<evidence type="ECO:0000313" key="8">
    <source>
        <dbReference type="Proteomes" id="UP000719500"/>
    </source>
</evidence>
<dbReference type="InterPro" id="IPR001204">
    <property type="entry name" value="Phos_transporter"/>
</dbReference>
<keyword evidence="3 6" id="KW-0812">Transmembrane</keyword>
<feature type="transmembrane region" description="Helical" evidence="6">
    <location>
        <begin position="80"/>
        <end position="100"/>
    </location>
</feature>
<feature type="transmembrane region" description="Helical" evidence="6">
    <location>
        <begin position="37"/>
        <end position="60"/>
    </location>
</feature>
<feature type="transmembrane region" description="Helical" evidence="6">
    <location>
        <begin position="307"/>
        <end position="328"/>
    </location>
</feature>
<organism evidence="7 8">
    <name type="scientific">Oscillibacter valericigenes</name>
    <dbReference type="NCBI Taxonomy" id="351091"/>
    <lineage>
        <taxon>Bacteria</taxon>
        <taxon>Bacillati</taxon>
        <taxon>Bacillota</taxon>
        <taxon>Clostridia</taxon>
        <taxon>Eubacteriales</taxon>
        <taxon>Oscillospiraceae</taxon>
        <taxon>Oscillibacter</taxon>
    </lineage>
</organism>
<name>A0ABS2FUA5_9FIRM</name>
<accession>A0ABS2FUA5</accession>
<keyword evidence="2" id="KW-0813">Transport</keyword>
<evidence type="ECO:0000313" key="7">
    <source>
        <dbReference type="EMBL" id="MBM6850913.1"/>
    </source>
</evidence>
<evidence type="ECO:0000256" key="2">
    <source>
        <dbReference type="ARBA" id="ARBA00022448"/>
    </source>
</evidence>
<gene>
    <name evidence="7" type="ORF">H9X91_05605</name>
</gene>
<dbReference type="EMBL" id="JACSNX010000005">
    <property type="protein sequence ID" value="MBM6850913.1"/>
    <property type="molecule type" value="Genomic_DNA"/>
</dbReference>
<comment type="subcellular location">
    <subcellularLocation>
        <location evidence="1">Membrane</location>
        <topology evidence="1">Multi-pass membrane protein</topology>
    </subcellularLocation>
</comment>
<dbReference type="PANTHER" id="PTHR11101:SF80">
    <property type="entry name" value="PHOSPHATE TRANSPORTER"/>
    <property type="match status" value="1"/>
</dbReference>
<feature type="transmembrane region" description="Helical" evidence="6">
    <location>
        <begin position="218"/>
        <end position="240"/>
    </location>
</feature>
<reference evidence="7 8" key="1">
    <citation type="journal article" date="2021" name="Sci. Rep.">
        <title>The distribution of antibiotic resistance genes in chicken gut microbiota commensals.</title>
        <authorList>
            <person name="Juricova H."/>
            <person name="Matiasovicova J."/>
            <person name="Kubasova T."/>
            <person name="Cejkova D."/>
            <person name="Rychlik I."/>
        </authorList>
    </citation>
    <scope>NUCLEOTIDE SEQUENCE [LARGE SCALE GENOMIC DNA]</scope>
    <source>
        <strain evidence="7 8">An411</strain>
    </source>
</reference>
<keyword evidence="4 6" id="KW-1133">Transmembrane helix</keyword>
<feature type="transmembrane region" description="Helical" evidence="6">
    <location>
        <begin position="140"/>
        <end position="161"/>
    </location>
</feature>
<evidence type="ECO:0000256" key="4">
    <source>
        <dbReference type="ARBA" id="ARBA00022989"/>
    </source>
</evidence>
<evidence type="ECO:0000256" key="6">
    <source>
        <dbReference type="SAM" id="Phobius"/>
    </source>
</evidence>
<protein>
    <submittedName>
        <fullName evidence="7">Inorganic phosphate transporter</fullName>
    </submittedName>
</protein>
<dbReference type="RefSeq" id="WP_204803401.1">
    <property type="nucleotide sequence ID" value="NZ_JACSNS010000001.1"/>
</dbReference>
<sequence length="332" mass="35193">MILAGLVFVFTYVNGFHDGCNVVATLIASRAMKPKMALAWAAVVELLSPFLILVLGASVSDTIQNLVGETYYTGDGAEETALAFITGGILAAILWNLITWKFGIPASSSHSLIGGVVGAGLAAFGTGAIAWHYFWGRVVLMIFLTPAVSFCLGFCILKLLLRLTRCAGVGVNKFFTYAQWVNMTFLAFNHSFNDSQKSIGILLILLGIYGGQTREIPLWAISCAAVCLACGIAFGGFKIIKTVGTGIYKVQPIHSFASQLTAGSVILGASLLGAPVSASQIVSSSIMGVGAAERYKAVHWIVARRILLSWFITIPVAGTLGALLFVLLSQVF</sequence>
<dbReference type="PANTHER" id="PTHR11101">
    <property type="entry name" value="PHOSPHATE TRANSPORTER"/>
    <property type="match status" value="1"/>
</dbReference>